<feature type="non-terminal residue" evidence="1">
    <location>
        <position position="1"/>
    </location>
</feature>
<keyword evidence="2" id="KW-1185">Reference proteome</keyword>
<proteinExistence type="predicted"/>
<dbReference type="EMBL" id="CAJVQC010160637">
    <property type="protein sequence ID" value="CAG8848425.1"/>
    <property type="molecule type" value="Genomic_DNA"/>
</dbReference>
<feature type="non-terminal residue" evidence="1">
    <location>
        <position position="149"/>
    </location>
</feature>
<reference evidence="1" key="1">
    <citation type="submission" date="2021-06" db="EMBL/GenBank/DDBJ databases">
        <authorList>
            <person name="Kallberg Y."/>
            <person name="Tangrot J."/>
            <person name="Rosling A."/>
        </authorList>
    </citation>
    <scope>NUCLEOTIDE SEQUENCE</scope>
    <source>
        <strain evidence="1">MA461A</strain>
    </source>
</reference>
<dbReference type="Proteomes" id="UP000789920">
    <property type="component" value="Unassembled WGS sequence"/>
</dbReference>
<comment type="caution">
    <text evidence="1">The sequence shown here is derived from an EMBL/GenBank/DDBJ whole genome shotgun (WGS) entry which is preliminary data.</text>
</comment>
<accession>A0ACA9STA3</accession>
<protein>
    <submittedName>
        <fullName evidence="1">13119_t:CDS:1</fullName>
    </submittedName>
</protein>
<evidence type="ECO:0000313" key="2">
    <source>
        <dbReference type="Proteomes" id="UP000789920"/>
    </source>
</evidence>
<name>A0ACA9STA3_9GLOM</name>
<evidence type="ECO:0000313" key="1">
    <source>
        <dbReference type="EMBL" id="CAG8848425.1"/>
    </source>
</evidence>
<organism evidence="1 2">
    <name type="scientific">Racocetra persica</name>
    <dbReference type="NCBI Taxonomy" id="160502"/>
    <lineage>
        <taxon>Eukaryota</taxon>
        <taxon>Fungi</taxon>
        <taxon>Fungi incertae sedis</taxon>
        <taxon>Mucoromycota</taxon>
        <taxon>Glomeromycotina</taxon>
        <taxon>Glomeromycetes</taxon>
        <taxon>Diversisporales</taxon>
        <taxon>Gigasporaceae</taxon>
        <taxon>Racocetra</taxon>
    </lineage>
</organism>
<gene>
    <name evidence="1" type="ORF">RPERSI_LOCUS35119</name>
</gene>
<sequence>ESIENFVADYEGYAAMKDCYEAKMRLGYCRKQCYWKDVKAAILKSGKAKYDVEMKIECLMNLKLNEDESIVKRWYLRGLLAKYREKIKQRYPETYEETRDWAIKIEKFEKSDEFDIKKASIIEEESTYQTDPAVDELADAFSDLKICRV</sequence>